<reference evidence="1" key="1">
    <citation type="submission" date="2021-02" db="EMBL/GenBank/DDBJ databases">
        <authorList>
            <person name="Nowell W R."/>
        </authorList>
    </citation>
    <scope>NUCLEOTIDE SEQUENCE</scope>
</reference>
<accession>A0A8S2EYU3</accession>
<dbReference type="EMBL" id="CAJOBA010039595">
    <property type="protein sequence ID" value="CAF4080000.1"/>
    <property type="molecule type" value="Genomic_DNA"/>
</dbReference>
<evidence type="ECO:0000313" key="1">
    <source>
        <dbReference type="EMBL" id="CAF1274898.1"/>
    </source>
</evidence>
<dbReference type="EMBL" id="CAJNOK010018035">
    <property type="protein sequence ID" value="CAF1274898.1"/>
    <property type="molecule type" value="Genomic_DNA"/>
</dbReference>
<dbReference type="AlphaFoldDB" id="A0A8S2EYU3"/>
<dbReference type="Proteomes" id="UP000682733">
    <property type="component" value="Unassembled WGS sequence"/>
</dbReference>
<proteinExistence type="predicted"/>
<sequence length="138" mass="15999">MIVTEIAFSAVEPILLQYYSVSNIPQFVDIEQLEKILKKYFNHQVEIEAGTNISDDPSGVAYLRLTEIPYLLHILEKTLKTVRPLKFEKILAQGDKELTKFTEKFVDQTMADTLKYRIGKIYLEENEVTLNQIDIESK</sequence>
<gene>
    <name evidence="1" type="ORF">OVA965_LOCUS27362</name>
    <name evidence="2" type="ORF">TMI583_LOCUS28105</name>
</gene>
<organism evidence="1 3">
    <name type="scientific">Didymodactylos carnosus</name>
    <dbReference type="NCBI Taxonomy" id="1234261"/>
    <lineage>
        <taxon>Eukaryota</taxon>
        <taxon>Metazoa</taxon>
        <taxon>Spiralia</taxon>
        <taxon>Gnathifera</taxon>
        <taxon>Rotifera</taxon>
        <taxon>Eurotatoria</taxon>
        <taxon>Bdelloidea</taxon>
        <taxon>Philodinida</taxon>
        <taxon>Philodinidae</taxon>
        <taxon>Didymodactylos</taxon>
    </lineage>
</organism>
<evidence type="ECO:0000313" key="3">
    <source>
        <dbReference type="Proteomes" id="UP000677228"/>
    </source>
</evidence>
<comment type="caution">
    <text evidence="1">The sequence shown here is derived from an EMBL/GenBank/DDBJ whole genome shotgun (WGS) entry which is preliminary data.</text>
</comment>
<name>A0A8S2EYU3_9BILA</name>
<dbReference type="Proteomes" id="UP000677228">
    <property type="component" value="Unassembled WGS sequence"/>
</dbReference>
<protein>
    <submittedName>
        <fullName evidence="1">Uncharacterized protein</fullName>
    </submittedName>
</protein>
<evidence type="ECO:0000313" key="2">
    <source>
        <dbReference type="EMBL" id="CAF4080000.1"/>
    </source>
</evidence>